<evidence type="ECO:0000313" key="2">
    <source>
        <dbReference type="Proteomes" id="UP001237642"/>
    </source>
</evidence>
<comment type="caution">
    <text evidence="1">The sequence shown here is derived from an EMBL/GenBank/DDBJ whole genome shotgun (WGS) entry which is preliminary data.</text>
</comment>
<keyword evidence="2" id="KW-1185">Reference proteome</keyword>
<dbReference type="Proteomes" id="UP001237642">
    <property type="component" value="Unassembled WGS sequence"/>
</dbReference>
<sequence length="206" mass="23846">MVNPEGTKMVRNQNQMEIKQEDEASDKKAEIWKLHKIYQTLPVLDNRSQIFRNYFRQTARNQNTRRRDRSEDNEVVEDVGSVIGTNLFKKKKSLASDGKLHFSTAPTKRLMTWVGETEREHTLFQFESSSEIQVQNDSRATTTLETETELRSDARARRERVLKQAEAALKGENTSGGDDKLYKGINAYVDHKAGFRREQTVADHRL</sequence>
<dbReference type="GO" id="GO:0005684">
    <property type="term" value="C:U2-type spliceosomal complex"/>
    <property type="evidence" value="ECO:0007669"/>
    <property type="project" value="TreeGrafter"/>
</dbReference>
<dbReference type="EMBL" id="JAUIZM010000007">
    <property type="protein sequence ID" value="KAK1374279.1"/>
    <property type="molecule type" value="Genomic_DNA"/>
</dbReference>
<dbReference type="InterPro" id="IPR039971">
    <property type="entry name" value="CWC24-like"/>
</dbReference>
<proteinExistence type="predicted"/>
<reference evidence="1" key="2">
    <citation type="submission" date="2023-05" db="EMBL/GenBank/DDBJ databases">
        <authorList>
            <person name="Schelkunov M.I."/>
        </authorList>
    </citation>
    <scope>NUCLEOTIDE SEQUENCE</scope>
    <source>
        <strain evidence="1">Hsosn_3</strain>
        <tissue evidence="1">Leaf</tissue>
    </source>
</reference>
<evidence type="ECO:0000313" key="1">
    <source>
        <dbReference type="EMBL" id="KAK1374279.1"/>
    </source>
</evidence>
<organism evidence="1 2">
    <name type="scientific">Heracleum sosnowskyi</name>
    <dbReference type="NCBI Taxonomy" id="360622"/>
    <lineage>
        <taxon>Eukaryota</taxon>
        <taxon>Viridiplantae</taxon>
        <taxon>Streptophyta</taxon>
        <taxon>Embryophyta</taxon>
        <taxon>Tracheophyta</taxon>
        <taxon>Spermatophyta</taxon>
        <taxon>Magnoliopsida</taxon>
        <taxon>eudicotyledons</taxon>
        <taxon>Gunneridae</taxon>
        <taxon>Pentapetalae</taxon>
        <taxon>asterids</taxon>
        <taxon>campanulids</taxon>
        <taxon>Apiales</taxon>
        <taxon>Apiaceae</taxon>
        <taxon>Apioideae</taxon>
        <taxon>apioid superclade</taxon>
        <taxon>Tordylieae</taxon>
        <taxon>Tordyliinae</taxon>
        <taxon>Heracleum</taxon>
    </lineage>
</organism>
<reference evidence="1" key="1">
    <citation type="submission" date="2023-02" db="EMBL/GenBank/DDBJ databases">
        <title>Genome of toxic invasive species Heracleum sosnowskyi carries increased number of genes despite the absence of recent whole-genome duplications.</title>
        <authorList>
            <person name="Schelkunov M."/>
            <person name="Shtratnikova V."/>
            <person name="Makarenko M."/>
            <person name="Klepikova A."/>
            <person name="Omelchenko D."/>
            <person name="Novikova G."/>
            <person name="Obukhova E."/>
            <person name="Bogdanov V."/>
            <person name="Penin A."/>
            <person name="Logacheva M."/>
        </authorList>
    </citation>
    <scope>NUCLEOTIDE SEQUENCE</scope>
    <source>
        <strain evidence="1">Hsosn_3</strain>
        <tissue evidence="1">Leaf</tissue>
    </source>
</reference>
<dbReference type="PANTHER" id="PTHR12930:SF0">
    <property type="entry name" value="RING FINGER PROTEIN 113B"/>
    <property type="match status" value="1"/>
</dbReference>
<accession>A0AAD8HWX6</accession>
<gene>
    <name evidence="1" type="ORF">POM88_030472</name>
</gene>
<dbReference type="AlphaFoldDB" id="A0AAD8HWX6"/>
<dbReference type="PANTHER" id="PTHR12930">
    <property type="entry name" value="ZINC FINGER PROTEIN 183"/>
    <property type="match status" value="1"/>
</dbReference>
<name>A0AAD8HWX6_9APIA</name>
<dbReference type="GO" id="GO:0034247">
    <property type="term" value="P:snoRNA splicing"/>
    <property type="evidence" value="ECO:0007669"/>
    <property type="project" value="TreeGrafter"/>
</dbReference>
<protein>
    <submittedName>
        <fullName evidence="1">RING finger protein 113A</fullName>
    </submittedName>
</protein>